<evidence type="ECO:0000313" key="3">
    <source>
        <dbReference type="Proteomes" id="UP000279259"/>
    </source>
</evidence>
<feature type="compositionally biased region" description="Low complexity" evidence="1">
    <location>
        <begin position="34"/>
        <end position="68"/>
    </location>
</feature>
<dbReference type="Gene3D" id="3.80.10.10">
    <property type="entry name" value="Ribonuclease Inhibitor"/>
    <property type="match status" value="1"/>
</dbReference>
<proteinExistence type="predicted"/>
<feature type="region of interest" description="Disordered" evidence="1">
    <location>
        <begin position="443"/>
        <end position="471"/>
    </location>
</feature>
<accession>A0A427YMI6</accession>
<dbReference type="InterPro" id="IPR032675">
    <property type="entry name" value="LRR_dom_sf"/>
</dbReference>
<dbReference type="SUPFAM" id="SSF52047">
    <property type="entry name" value="RNI-like"/>
    <property type="match status" value="1"/>
</dbReference>
<dbReference type="AlphaFoldDB" id="A0A427YMI6"/>
<dbReference type="Proteomes" id="UP000279259">
    <property type="component" value="Unassembled WGS sequence"/>
</dbReference>
<evidence type="ECO:0000256" key="1">
    <source>
        <dbReference type="SAM" id="MobiDB-lite"/>
    </source>
</evidence>
<dbReference type="EMBL" id="RSCD01000006">
    <property type="protein sequence ID" value="RSH92270.1"/>
    <property type="molecule type" value="Genomic_DNA"/>
</dbReference>
<name>A0A427YMI6_9TREE</name>
<gene>
    <name evidence="2" type="ORF">EHS25_008685</name>
</gene>
<feature type="compositionally biased region" description="Basic and acidic residues" evidence="1">
    <location>
        <begin position="105"/>
        <end position="116"/>
    </location>
</feature>
<feature type="compositionally biased region" description="Low complexity" evidence="1">
    <location>
        <begin position="444"/>
        <end position="464"/>
    </location>
</feature>
<organism evidence="2 3">
    <name type="scientific">Saitozyma podzolica</name>
    <dbReference type="NCBI Taxonomy" id="1890683"/>
    <lineage>
        <taxon>Eukaryota</taxon>
        <taxon>Fungi</taxon>
        <taxon>Dikarya</taxon>
        <taxon>Basidiomycota</taxon>
        <taxon>Agaricomycotina</taxon>
        <taxon>Tremellomycetes</taxon>
        <taxon>Tremellales</taxon>
        <taxon>Trimorphomycetaceae</taxon>
        <taxon>Saitozyma</taxon>
    </lineage>
</organism>
<evidence type="ECO:0000313" key="2">
    <source>
        <dbReference type="EMBL" id="RSH92270.1"/>
    </source>
</evidence>
<sequence length="541" mass="59539">MPLPLSNPLLRELYSGADRYSSDSSTSDSEDETPTPSDSSSLGGTSTSVYPLSPSVSRKSLSSSASEDSPAEDLERVPHRLTRLREGVYEALRLALSLVARKGEWEERQGDARDTGQTRARALPPTIRDEPRRRRLFQRKKRCAGQMLEVHEPWSKLASVLQELKSVLKSSKGDEDEAVRRALAVLTLLVDTVVIPLAGNKTARSSLSRSEARAIPTLLKRWQSLAARLPPSAYGTLSRDQLEEVLSAPPIILLRLAYLALHLSRPLTLDLSHLLITLEQLEDLDLASLLGLFHYDACDVTHLSLSDNELSVFPNWFPFPFPSLEVLDVSLNHLSCLPISLFKLRALRRLRIRRTRLDRNLPSIRIIHPARWIAQSAIAHPDKLPSSRLLGAKSLLEIVLGLLLDYVLLPEELAALPTHLAKLVEESYRCDLCRRLIMAPQSRSATETPQAPTPTPAGTSSSQSNVPGAGGADKNYAGAGGGWMAEPVELTWVVQMEMHWDGIFLGRGSGGAAVKEVRVVGRICEDCNKVLLSSGRRSAAR</sequence>
<feature type="region of interest" description="Disordered" evidence="1">
    <location>
        <begin position="105"/>
        <end position="129"/>
    </location>
</feature>
<comment type="caution">
    <text evidence="2">The sequence shown here is derived from an EMBL/GenBank/DDBJ whole genome shotgun (WGS) entry which is preliminary data.</text>
</comment>
<dbReference type="STRING" id="1890683.A0A427YMI6"/>
<feature type="region of interest" description="Disordered" evidence="1">
    <location>
        <begin position="1"/>
        <end position="74"/>
    </location>
</feature>
<keyword evidence="3" id="KW-1185">Reference proteome</keyword>
<dbReference type="OrthoDB" id="10491227at2759"/>
<protein>
    <submittedName>
        <fullName evidence="2">Uncharacterized protein</fullName>
    </submittedName>
</protein>
<reference evidence="2 3" key="1">
    <citation type="submission" date="2018-11" db="EMBL/GenBank/DDBJ databases">
        <title>Genome sequence of Saitozyma podzolica DSM 27192.</title>
        <authorList>
            <person name="Aliyu H."/>
            <person name="Gorte O."/>
            <person name="Ochsenreither K."/>
        </authorList>
    </citation>
    <scope>NUCLEOTIDE SEQUENCE [LARGE SCALE GENOMIC DNA]</scope>
    <source>
        <strain evidence="2 3">DSM 27192</strain>
    </source>
</reference>